<proteinExistence type="inferred from homology"/>
<evidence type="ECO:0000313" key="6">
    <source>
        <dbReference type="EMBL" id="MSU91004.1"/>
    </source>
</evidence>
<protein>
    <submittedName>
        <fullName evidence="6">N-ethylmaleimide reductase</fullName>
        <ecNumber evidence="6">1.3.1.-</ecNumber>
    </submittedName>
</protein>
<dbReference type="CDD" id="cd02933">
    <property type="entry name" value="OYE_like_FMN"/>
    <property type="match status" value="1"/>
</dbReference>
<dbReference type="InterPro" id="IPR045247">
    <property type="entry name" value="Oye-like"/>
</dbReference>
<comment type="similarity">
    <text evidence="2">Belongs to the NADH:flavin oxidoreductase/NADH oxidase family.</text>
</comment>
<keyword evidence="7" id="KW-1185">Reference proteome</keyword>
<comment type="cofactor">
    <cofactor evidence="1">
        <name>FMN</name>
        <dbReference type="ChEBI" id="CHEBI:58210"/>
    </cofactor>
</comment>
<evidence type="ECO:0000259" key="5">
    <source>
        <dbReference type="Pfam" id="PF00724"/>
    </source>
</evidence>
<reference evidence="6 7" key="1">
    <citation type="submission" date="2019-10" db="EMBL/GenBank/DDBJ databases">
        <title>Cognatihalovulum marinum gen. nov. sp. nov., a new member of the family Rhodobacteraceae isolated from deep seawater of the Northwest Indian Ocean.</title>
        <authorList>
            <person name="Ruan C."/>
            <person name="Wang J."/>
            <person name="Zheng X."/>
            <person name="Song L."/>
            <person name="Zhu Y."/>
            <person name="Huang Y."/>
            <person name="Lu Z."/>
            <person name="Du W."/>
            <person name="Huang L."/>
            <person name="Dai X."/>
        </authorList>
    </citation>
    <scope>NUCLEOTIDE SEQUENCE [LARGE SCALE GENOMIC DNA]</scope>
    <source>
        <strain evidence="6 7">2CG4</strain>
    </source>
</reference>
<name>A0A6L5Z4R5_9RHOB</name>
<dbReference type="AlphaFoldDB" id="A0A6L5Z4R5"/>
<feature type="domain" description="NADH:flavin oxidoreductase/NADH oxidase N-terminal" evidence="5">
    <location>
        <begin position="4"/>
        <end position="336"/>
    </location>
</feature>
<accession>A0A6L5Z4R5</accession>
<organism evidence="6 7">
    <name type="scientific">Halovulum marinum</name>
    <dbReference type="NCBI Taxonomy" id="2662447"/>
    <lineage>
        <taxon>Bacteria</taxon>
        <taxon>Pseudomonadati</taxon>
        <taxon>Pseudomonadota</taxon>
        <taxon>Alphaproteobacteria</taxon>
        <taxon>Rhodobacterales</taxon>
        <taxon>Paracoccaceae</taxon>
        <taxon>Halovulum</taxon>
    </lineage>
</organism>
<feature type="region of interest" description="Disordered" evidence="4">
    <location>
        <begin position="338"/>
        <end position="366"/>
    </location>
</feature>
<evidence type="ECO:0000256" key="2">
    <source>
        <dbReference type="ARBA" id="ARBA00005979"/>
    </source>
</evidence>
<dbReference type="GO" id="GO:0010181">
    <property type="term" value="F:FMN binding"/>
    <property type="evidence" value="ECO:0007669"/>
    <property type="project" value="InterPro"/>
</dbReference>
<dbReference type="RefSeq" id="WP_154447724.1">
    <property type="nucleotide sequence ID" value="NZ_WIND01000014.1"/>
</dbReference>
<evidence type="ECO:0000256" key="4">
    <source>
        <dbReference type="SAM" id="MobiDB-lite"/>
    </source>
</evidence>
<sequence length="366" mass="38955">MTAKLFTPARAGAIDLSSRIVMAPLTRNRADDATGEVGDLHVEYYAQRATAGLIVTEATQISPEGKGYVQTPGIHTEAQADAWKRVTDAVHARGGRIVVQLWHVGRISHTSLQPDGQAPVAPSAVAAEAQTFTAQGFEPVSAPRALALDEIPRLIGDYRHATRMARRAGFDGVEVHGANGYLLDQFLKTGANRRTDAYGGSVENRARLLLEVIAAVAAEWSADRVGLRLSPFSPANGIDDADPTATFSHLIGRLNSFGLAYLHMIEGATGGPRELAEGHSLDALRALWDGVYMGNNGYDRQLALDAVETGAVDLVAFGRPFIANPDLVARLERDAPLAQPDPETMYGGGAEGLTDYPALDGRRAAA</sequence>
<dbReference type="EMBL" id="WIND01000014">
    <property type="protein sequence ID" value="MSU91004.1"/>
    <property type="molecule type" value="Genomic_DNA"/>
</dbReference>
<keyword evidence="3 6" id="KW-0560">Oxidoreductase</keyword>
<dbReference type="InterPro" id="IPR013785">
    <property type="entry name" value="Aldolase_TIM"/>
</dbReference>
<dbReference type="Pfam" id="PF00724">
    <property type="entry name" value="Oxidored_FMN"/>
    <property type="match status" value="1"/>
</dbReference>
<gene>
    <name evidence="6" type="primary">nemA</name>
    <name evidence="6" type="ORF">GE300_15525</name>
</gene>
<dbReference type="GO" id="GO:0005829">
    <property type="term" value="C:cytosol"/>
    <property type="evidence" value="ECO:0007669"/>
    <property type="project" value="TreeGrafter"/>
</dbReference>
<dbReference type="PANTHER" id="PTHR22893">
    <property type="entry name" value="NADH OXIDOREDUCTASE-RELATED"/>
    <property type="match status" value="1"/>
</dbReference>
<dbReference type="FunFam" id="3.20.20.70:FF:000059">
    <property type="entry name" value="N-ethylmaleimide reductase, FMN-linked"/>
    <property type="match status" value="1"/>
</dbReference>
<evidence type="ECO:0000256" key="1">
    <source>
        <dbReference type="ARBA" id="ARBA00001917"/>
    </source>
</evidence>
<evidence type="ECO:0000313" key="7">
    <source>
        <dbReference type="Proteomes" id="UP000474957"/>
    </source>
</evidence>
<comment type="caution">
    <text evidence="6">The sequence shown here is derived from an EMBL/GenBank/DDBJ whole genome shotgun (WGS) entry which is preliminary data.</text>
</comment>
<dbReference type="Proteomes" id="UP000474957">
    <property type="component" value="Unassembled WGS sequence"/>
</dbReference>
<dbReference type="NCBIfam" id="NF007899">
    <property type="entry name" value="PRK10605.1"/>
    <property type="match status" value="1"/>
</dbReference>
<dbReference type="SUPFAM" id="SSF51395">
    <property type="entry name" value="FMN-linked oxidoreductases"/>
    <property type="match status" value="1"/>
</dbReference>
<dbReference type="PANTHER" id="PTHR22893:SF91">
    <property type="entry name" value="NADPH DEHYDROGENASE 2-RELATED"/>
    <property type="match status" value="1"/>
</dbReference>
<dbReference type="GO" id="GO:0016628">
    <property type="term" value="F:oxidoreductase activity, acting on the CH-CH group of donors, NAD or NADP as acceptor"/>
    <property type="evidence" value="ECO:0007669"/>
    <property type="project" value="UniProtKB-ARBA"/>
</dbReference>
<evidence type="ECO:0000256" key="3">
    <source>
        <dbReference type="ARBA" id="ARBA00023002"/>
    </source>
</evidence>
<dbReference type="EC" id="1.3.1.-" evidence="6"/>
<dbReference type="InterPro" id="IPR001155">
    <property type="entry name" value="OxRdtase_FMN_N"/>
</dbReference>
<dbReference type="Gene3D" id="3.20.20.70">
    <property type="entry name" value="Aldolase class I"/>
    <property type="match status" value="1"/>
</dbReference>